<accession>A0A0F8ZB55</accession>
<gene>
    <name evidence="1" type="ORF">LCGC14_2796070</name>
</gene>
<sequence>MEGFSRESLQKLYENAKNSATYVANDVWKRAYLQLMDAADRLDAMMARTEE</sequence>
<name>A0A0F8ZB55_9ZZZZ</name>
<dbReference type="EMBL" id="LAZR01052348">
    <property type="protein sequence ID" value="KKK83170.1"/>
    <property type="molecule type" value="Genomic_DNA"/>
</dbReference>
<evidence type="ECO:0000313" key="1">
    <source>
        <dbReference type="EMBL" id="KKK83170.1"/>
    </source>
</evidence>
<dbReference type="AlphaFoldDB" id="A0A0F8ZB55"/>
<organism evidence="1">
    <name type="scientific">marine sediment metagenome</name>
    <dbReference type="NCBI Taxonomy" id="412755"/>
    <lineage>
        <taxon>unclassified sequences</taxon>
        <taxon>metagenomes</taxon>
        <taxon>ecological metagenomes</taxon>
    </lineage>
</organism>
<comment type="caution">
    <text evidence="1">The sequence shown here is derived from an EMBL/GenBank/DDBJ whole genome shotgun (WGS) entry which is preliminary data.</text>
</comment>
<reference evidence="1" key="1">
    <citation type="journal article" date="2015" name="Nature">
        <title>Complex archaea that bridge the gap between prokaryotes and eukaryotes.</title>
        <authorList>
            <person name="Spang A."/>
            <person name="Saw J.H."/>
            <person name="Jorgensen S.L."/>
            <person name="Zaremba-Niedzwiedzka K."/>
            <person name="Martijn J."/>
            <person name="Lind A.E."/>
            <person name="van Eijk R."/>
            <person name="Schleper C."/>
            <person name="Guy L."/>
            <person name="Ettema T.J."/>
        </authorList>
    </citation>
    <scope>NUCLEOTIDE SEQUENCE</scope>
</reference>
<proteinExistence type="predicted"/>
<protein>
    <submittedName>
        <fullName evidence="1">Uncharacterized protein</fullName>
    </submittedName>
</protein>